<reference evidence="1 2" key="2">
    <citation type="journal article" date="2022" name="Mol. Ecol. Resour.">
        <title>The genomes of chicory, endive, great burdock and yacon provide insights into Asteraceae paleo-polyploidization history and plant inulin production.</title>
        <authorList>
            <person name="Fan W."/>
            <person name="Wang S."/>
            <person name="Wang H."/>
            <person name="Wang A."/>
            <person name="Jiang F."/>
            <person name="Liu H."/>
            <person name="Zhao H."/>
            <person name="Xu D."/>
            <person name="Zhang Y."/>
        </authorList>
    </citation>
    <scope>NUCLEOTIDE SEQUENCE [LARGE SCALE GENOMIC DNA]</scope>
    <source>
        <strain evidence="2">cv. Yunnan</strain>
        <tissue evidence="1">Leaves</tissue>
    </source>
</reference>
<evidence type="ECO:0000313" key="2">
    <source>
        <dbReference type="Proteomes" id="UP001056120"/>
    </source>
</evidence>
<name>A0ACB9G155_9ASTR</name>
<organism evidence="1 2">
    <name type="scientific">Smallanthus sonchifolius</name>
    <dbReference type="NCBI Taxonomy" id="185202"/>
    <lineage>
        <taxon>Eukaryota</taxon>
        <taxon>Viridiplantae</taxon>
        <taxon>Streptophyta</taxon>
        <taxon>Embryophyta</taxon>
        <taxon>Tracheophyta</taxon>
        <taxon>Spermatophyta</taxon>
        <taxon>Magnoliopsida</taxon>
        <taxon>eudicotyledons</taxon>
        <taxon>Gunneridae</taxon>
        <taxon>Pentapetalae</taxon>
        <taxon>asterids</taxon>
        <taxon>campanulids</taxon>
        <taxon>Asterales</taxon>
        <taxon>Asteraceae</taxon>
        <taxon>Asteroideae</taxon>
        <taxon>Heliantheae alliance</taxon>
        <taxon>Millerieae</taxon>
        <taxon>Smallanthus</taxon>
    </lineage>
</organism>
<dbReference type="EMBL" id="CM042032">
    <property type="protein sequence ID" value="KAI3777254.1"/>
    <property type="molecule type" value="Genomic_DNA"/>
</dbReference>
<sequence length="249" mass="27775">MLGIQAQGDEVLSSPSPARSVSSRHSEDAPLSHSSESAPQSSSSGHSHPDYHLPRHIGPRPQSPQSIRSPPSHTYDQQRSWDPNVSSVNVPSPAISFHAEWEHSPIQDPDEPIQSDVHILPDITDVSIACSMLEAKNLDLIDTMVKMQKTEAQHKAKLAELKCYVVFQDCLINDQQDEIARLKAQIASMQSKSVQESDFSSLTDATRKEENTKNIGNDAEDNDQVQDDDQVQMRKCKIKMFQILLMKLI</sequence>
<keyword evidence="2" id="KW-1185">Reference proteome</keyword>
<comment type="caution">
    <text evidence="1">The sequence shown here is derived from an EMBL/GenBank/DDBJ whole genome shotgun (WGS) entry which is preliminary data.</text>
</comment>
<protein>
    <submittedName>
        <fullName evidence="1">Uncharacterized protein</fullName>
    </submittedName>
</protein>
<reference evidence="2" key="1">
    <citation type="journal article" date="2022" name="Mol. Ecol. Resour.">
        <title>The genomes of chicory, endive, great burdock and yacon provide insights into Asteraceae palaeo-polyploidization history and plant inulin production.</title>
        <authorList>
            <person name="Fan W."/>
            <person name="Wang S."/>
            <person name="Wang H."/>
            <person name="Wang A."/>
            <person name="Jiang F."/>
            <person name="Liu H."/>
            <person name="Zhao H."/>
            <person name="Xu D."/>
            <person name="Zhang Y."/>
        </authorList>
    </citation>
    <scope>NUCLEOTIDE SEQUENCE [LARGE SCALE GENOMIC DNA]</scope>
    <source>
        <strain evidence="2">cv. Yunnan</strain>
    </source>
</reference>
<dbReference type="Proteomes" id="UP001056120">
    <property type="component" value="Linkage Group LG15"/>
</dbReference>
<gene>
    <name evidence="1" type="ORF">L1987_47052</name>
</gene>
<evidence type="ECO:0000313" key="1">
    <source>
        <dbReference type="EMBL" id="KAI3777254.1"/>
    </source>
</evidence>
<accession>A0ACB9G155</accession>
<proteinExistence type="predicted"/>